<comment type="caution">
    <text evidence="2">The sequence shown here is derived from an EMBL/GenBank/DDBJ whole genome shotgun (WGS) entry which is preliminary data.</text>
</comment>
<gene>
    <name evidence="2" type="ORF">GCM10010251_33240</name>
</gene>
<evidence type="ECO:0000313" key="2">
    <source>
        <dbReference type="EMBL" id="GGR14233.1"/>
    </source>
</evidence>
<reference evidence="2" key="1">
    <citation type="journal article" date="2014" name="Int. J. Syst. Evol. Microbiol.">
        <title>Complete genome sequence of Corynebacterium casei LMG S-19264T (=DSM 44701T), isolated from a smear-ripened cheese.</title>
        <authorList>
            <consortium name="US DOE Joint Genome Institute (JGI-PGF)"/>
            <person name="Walter F."/>
            <person name="Albersmeier A."/>
            <person name="Kalinowski J."/>
            <person name="Ruckert C."/>
        </authorList>
    </citation>
    <scope>NUCLEOTIDE SEQUENCE</scope>
    <source>
        <strain evidence="2">JCM 4346</strain>
    </source>
</reference>
<organism evidence="2 3">
    <name type="scientific">Streptomyces aurantiogriseus</name>
    <dbReference type="NCBI Taxonomy" id="66870"/>
    <lineage>
        <taxon>Bacteria</taxon>
        <taxon>Bacillati</taxon>
        <taxon>Actinomycetota</taxon>
        <taxon>Actinomycetes</taxon>
        <taxon>Kitasatosporales</taxon>
        <taxon>Streptomycetaceae</taxon>
        <taxon>Streptomyces</taxon>
    </lineage>
</organism>
<feature type="region of interest" description="Disordered" evidence="1">
    <location>
        <begin position="14"/>
        <end position="38"/>
    </location>
</feature>
<feature type="region of interest" description="Disordered" evidence="1">
    <location>
        <begin position="57"/>
        <end position="78"/>
    </location>
</feature>
<keyword evidence="3" id="KW-1185">Reference proteome</keyword>
<evidence type="ECO:0000313" key="3">
    <source>
        <dbReference type="Proteomes" id="UP000658320"/>
    </source>
</evidence>
<dbReference type="Proteomes" id="UP000658320">
    <property type="component" value="Unassembled WGS sequence"/>
</dbReference>
<evidence type="ECO:0000256" key="1">
    <source>
        <dbReference type="SAM" id="MobiDB-lite"/>
    </source>
</evidence>
<proteinExistence type="predicted"/>
<dbReference type="EMBL" id="BMSX01000006">
    <property type="protein sequence ID" value="GGR14233.1"/>
    <property type="molecule type" value="Genomic_DNA"/>
</dbReference>
<name>A0A918F6W7_9ACTN</name>
<protein>
    <submittedName>
        <fullName evidence="2">Uncharacterized protein</fullName>
    </submittedName>
</protein>
<dbReference type="AlphaFoldDB" id="A0A918F6W7"/>
<sequence>MEFQGHEALVHFNTGSRPAVVPELEAPRPLPRPPRRRRREIRVLDRLRGRAGSLRAGPVVVLDEPPEPGPAVASPEGRLPGDLVVRTAPDFDLRHGLQVPLLVDLAHLLVVDRHGDRICPAPARMPDLDE</sequence>
<accession>A0A918F6W7</accession>
<reference evidence="2" key="2">
    <citation type="submission" date="2020-09" db="EMBL/GenBank/DDBJ databases">
        <authorList>
            <person name="Sun Q."/>
            <person name="Ohkuma M."/>
        </authorList>
    </citation>
    <scope>NUCLEOTIDE SEQUENCE</scope>
    <source>
        <strain evidence="2">JCM 4346</strain>
    </source>
</reference>